<dbReference type="InterPro" id="IPR015943">
    <property type="entry name" value="WD40/YVTN_repeat-like_dom_sf"/>
</dbReference>
<accession>A0ABY3N1P0</accession>
<evidence type="ECO:0000259" key="6">
    <source>
        <dbReference type="Pfam" id="PF13360"/>
    </source>
</evidence>
<comment type="subunit">
    <text evidence="4">Part of the Bam complex.</text>
</comment>
<gene>
    <name evidence="4 7" type="primary">bamB</name>
    <name evidence="7" type="ORF">CWS31_002345</name>
</gene>
<dbReference type="HAMAP" id="MF_00923">
    <property type="entry name" value="OM_assembly_BamB"/>
    <property type="match status" value="1"/>
</dbReference>
<evidence type="ECO:0000313" key="8">
    <source>
        <dbReference type="Proteomes" id="UP000815846"/>
    </source>
</evidence>
<comment type="function">
    <text evidence="4">Part of the outer membrane protein assembly complex, which is involved in assembly and insertion of beta-barrel proteins into the outer membrane.</text>
</comment>
<dbReference type="NCBIfam" id="TIGR03300">
    <property type="entry name" value="assembly_YfgL"/>
    <property type="match status" value="1"/>
</dbReference>
<feature type="domain" description="Pyrrolo-quinoline quinone repeat" evidence="6">
    <location>
        <begin position="87"/>
        <end position="332"/>
    </location>
</feature>
<reference evidence="7 8" key="1">
    <citation type="submission" date="2019-08" db="EMBL/GenBank/DDBJ databases">
        <title>Microbe sample from Colwellia echini.</title>
        <authorList>
            <person name="Christiansen L."/>
            <person name="Pathiraja D."/>
            <person name="Schultz-Johansen M."/>
            <person name="Choi I.-G."/>
            <person name="Stougaard P."/>
        </authorList>
    </citation>
    <scope>NUCLEOTIDE SEQUENCE [LARGE SCALE GENOMIC DNA]</scope>
    <source>
        <strain evidence="7 8">A3</strain>
    </source>
</reference>
<dbReference type="RefSeq" id="WP_101343492.1">
    <property type="nucleotide sequence ID" value="NZ_PJAI02000001.1"/>
</dbReference>
<evidence type="ECO:0000313" key="7">
    <source>
        <dbReference type="EMBL" id="TYK67385.1"/>
    </source>
</evidence>
<dbReference type="EMBL" id="PJAI02000001">
    <property type="protein sequence ID" value="TYK67385.1"/>
    <property type="molecule type" value="Genomic_DNA"/>
</dbReference>
<keyword evidence="3 4" id="KW-0998">Cell outer membrane</keyword>
<feature type="chain" id="PRO_5045660723" description="Outer membrane protein assembly factor BamB" evidence="5">
    <location>
        <begin position="30"/>
        <end position="421"/>
    </location>
</feature>
<comment type="similarity">
    <text evidence="4">Belongs to the BamB family.</text>
</comment>
<dbReference type="Pfam" id="PF13360">
    <property type="entry name" value="PQQ_2"/>
    <property type="match status" value="2"/>
</dbReference>
<dbReference type="InterPro" id="IPR011047">
    <property type="entry name" value="Quinoprotein_ADH-like_sf"/>
</dbReference>
<dbReference type="SUPFAM" id="SSF50998">
    <property type="entry name" value="Quinoprotein alcohol dehydrogenase-like"/>
    <property type="match status" value="1"/>
</dbReference>
<keyword evidence="2 4" id="KW-0472">Membrane</keyword>
<keyword evidence="4" id="KW-0564">Palmitate</keyword>
<organism evidence="7 8">
    <name type="scientific">Colwellia echini</name>
    <dbReference type="NCBI Taxonomy" id="1982103"/>
    <lineage>
        <taxon>Bacteria</taxon>
        <taxon>Pseudomonadati</taxon>
        <taxon>Pseudomonadota</taxon>
        <taxon>Gammaproteobacteria</taxon>
        <taxon>Alteromonadales</taxon>
        <taxon>Colwelliaceae</taxon>
        <taxon>Colwellia</taxon>
    </lineage>
</organism>
<evidence type="ECO:0000256" key="2">
    <source>
        <dbReference type="ARBA" id="ARBA00023136"/>
    </source>
</evidence>
<comment type="caution">
    <text evidence="7">The sequence shown here is derived from an EMBL/GenBank/DDBJ whole genome shotgun (WGS) entry which is preliminary data.</text>
</comment>
<sequence>MHFFDKKLFTGFSRTKVLAILLLSSTLFACSSSDEDESTKVAELTELENAFEVEVLWDRDIGEGVQDYFSRIKPIIAYDKVYSASRMGYVMALEKDTGDTIWKVDLSDINDERSFWQARVSALVSGGPIAGMNKIFIGTENGDVYALDAETGAMIWQAKIKGEVIAQPSIDSGILVVNSSSGLLKAFDANTGDDLWEIEQDVPALTLRGISAPTIASGGVIVGSAKGDVNVYILSTGQTGWATEVGEATGSTELQRVVDVDSAPVVFGDKVYVISARGNLVAIELSSGRILWKRQYSSYRQIAVFRNDIYITTTRGHVYSLDRNNGIERWSNIELTNRGVTGPAVVGRYVVVGDFEGYLHWLDQDTGEIVTRYEIDGSGIYTTPTVVDGLIYSQTRDGDLEVIITPKDVPQKVTETNTAEE</sequence>
<name>A0ABY3N1P0_9GAMM</name>
<keyword evidence="4" id="KW-0449">Lipoprotein</keyword>
<proteinExistence type="inferred from homology"/>
<dbReference type="Gene3D" id="2.130.10.10">
    <property type="entry name" value="YVTN repeat-like/Quinoprotein amine dehydrogenase"/>
    <property type="match status" value="1"/>
</dbReference>
<keyword evidence="1 4" id="KW-0732">Signal</keyword>
<dbReference type="PANTHER" id="PTHR34512:SF30">
    <property type="entry name" value="OUTER MEMBRANE PROTEIN ASSEMBLY FACTOR BAMB"/>
    <property type="match status" value="1"/>
</dbReference>
<dbReference type="PROSITE" id="PS51257">
    <property type="entry name" value="PROKAR_LIPOPROTEIN"/>
    <property type="match status" value="1"/>
</dbReference>
<dbReference type="InterPro" id="IPR002372">
    <property type="entry name" value="PQQ_rpt_dom"/>
</dbReference>
<evidence type="ECO:0000256" key="4">
    <source>
        <dbReference type="HAMAP-Rule" id="MF_00923"/>
    </source>
</evidence>
<dbReference type="PANTHER" id="PTHR34512">
    <property type="entry name" value="CELL SURFACE PROTEIN"/>
    <property type="match status" value="1"/>
</dbReference>
<dbReference type="Proteomes" id="UP000815846">
    <property type="component" value="Unassembled WGS sequence"/>
</dbReference>
<evidence type="ECO:0000256" key="3">
    <source>
        <dbReference type="ARBA" id="ARBA00023237"/>
    </source>
</evidence>
<dbReference type="NCBIfam" id="NF008351">
    <property type="entry name" value="PRK11138.1"/>
    <property type="match status" value="1"/>
</dbReference>
<dbReference type="SMART" id="SM00564">
    <property type="entry name" value="PQQ"/>
    <property type="match status" value="6"/>
</dbReference>
<evidence type="ECO:0000256" key="5">
    <source>
        <dbReference type="SAM" id="SignalP"/>
    </source>
</evidence>
<protein>
    <recommendedName>
        <fullName evidence="4">Outer membrane protein assembly factor BamB</fullName>
    </recommendedName>
</protein>
<dbReference type="InterPro" id="IPR017687">
    <property type="entry name" value="BamB"/>
</dbReference>
<feature type="domain" description="Pyrrolo-quinoline quinone repeat" evidence="6">
    <location>
        <begin position="341"/>
        <end position="400"/>
    </location>
</feature>
<keyword evidence="8" id="KW-1185">Reference proteome</keyword>
<evidence type="ECO:0000256" key="1">
    <source>
        <dbReference type="ARBA" id="ARBA00022729"/>
    </source>
</evidence>
<dbReference type="InterPro" id="IPR018391">
    <property type="entry name" value="PQQ_b-propeller_rpt"/>
</dbReference>
<feature type="signal peptide" evidence="5">
    <location>
        <begin position="1"/>
        <end position="29"/>
    </location>
</feature>
<comment type="subcellular location">
    <subcellularLocation>
        <location evidence="4">Cell outer membrane</location>
        <topology evidence="4">Lipid-anchor</topology>
    </subcellularLocation>
</comment>